<proteinExistence type="predicted"/>
<dbReference type="EMBL" id="JAAQPH010000020">
    <property type="protein sequence ID" value="NIA71248.1"/>
    <property type="molecule type" value="Genomic_DNA"/>
</dbReference>
<name>A0A967K9U1_9PROT</name>
<dbReference type="AlphaFoldDB" id="A0A967K9U1"/>
<protein>
    <submittedName>
        <fullName evidence="1">Growth inhibitor PemK</fullName>
    </submittedName>
</protein>
<dbReference type="Proteomes" id="UP000761264">
    <property type="component" value="Unassembled WGS sequence"/>
</dbReference>
<gene>
    <name evidence="1" type="ORF">HBA54_21850</name>
</gene>
<dbReference type="RefSeq" id="WP_167228687.1">
    <property type="nucleotide sequence ID" value="NZ_JAAQPH010000020.1"/>
</dbReference>
<keyword evidence="2" id="KW-1185">Reference proteome</keyword>
<organism evidence="1 2">
    <name type="scientific">Pelagibius litoralis</name>
    <dbReference type="NCBI Taxonomy" id="374515"/>
    <lineage>
        <taxon>Bacteria</taxon>
        <taxon>Pseudomonadati</taxon>
        <taxon>Pseudomonadota</taxon>
        <taxon>Alphaproteobacteria</taxon>
        <taxon>Rhodospirillales</taxon>
        <taxon>Rhodovibrionaceae</taxon>
        <taxon>Pelagibius</taxon>
    </lineage>
</organism>
<accession>A0A967K9U1</accession>
<evidence type="ECO:0000313" key="2">
    <source>
        <dbReference type="Proteomes" id="UP000761264"/>
    </source>
</evidence>
<reference evidence="1" key="1">
    <citation type="submission" date="2020-03" db="EMBL/GenBank/DDBJ databases">
        <title>Genome of Pelagibius litoralis DSM 21314T.</title>
        <authorList>
            <person name="Wang G."/>
        </authorList>
    </citation>
    <scope>NUCLEOTIDE SEQUENCE</scope>
    <source>
        <strain evidence="1">DSM 21314</strain>
    </source>
</reference>
<sequence>MRFPKPEPGLVIRYAYLWYEEAQAGQEEGTKDRPCAIVLAVEASEGETVVTVAPVTHTPPTAPGVAVEIPLATKRRLGLDDDRSWVVISETNRFVWPGPDLRPIQGRRDGAVAYGFLPPKLFGQIRDRLVAFYRAKKHSVTPRTE</sequence>
<comment type="caution">
    <text evidence="1">The sequence shown here is derived from an EMBL/GenBank/DDBJ whole genome shotgun (WGS) entry which is preliminary data.</text>
</comment>
<evidence type="ECO:0000313" key="1">
    <source>
        <dbReference type="EMBL" id="NIA71248.1"/>
    </source>
</evidence>